<evidence type="ECO:0000256" key="4">
    <source>
        <dbReference type="ARBA" id="ARBA00023244"/>
    </source>
</evidence>
<accession>A0ABD3QI73</accession>
<feature type="domain" description="Tetrapyrrole methylase" evidence="6">
    <location>
        <begin position="94"/>
        <end position="345"/>
    </location>
</feature>
<feature type="chain" id="PRO_5044847536" description="Tetrapyrrole methylase domain-containing protein" evidence="5">
    <location>
        <begin position="17"/>
        <end position="414"/>
    </location>
</feature>
<organism evidence="7 8">
    <name type="scientific">Cyclotella cryptica</name>
    <dbReference type="NCBI Taxonomy" id="29204"/>
    <lineage>
        <taxon>Eukaryota</taxon>
        <taxon>Sar</taxon>
        <taxon>Stramenopiles</taxon>
        <taxon>Ochrophyta</taxon>
        <taxon>Bacillariophyta</taxon>
        <taxon>Coscinodiscophyceae</taxon>
        <taxon>Thalassiosirophycidae</taxon>
        <taxon>Stephanodiscales</taxon>
        <taxon>Stephanodiscaceae</taxon>
        <taxon>Cyclotella</taxon>
    </lineage>
</organism>
<evidence type="ECO:0000259" key="6">
    <source>
        <dbReference type="Pfam" id="PF00590"/>
    </source>
</evidence>
<dbReference type="EMBL" id="JABMIG020000038">
    <property type="protein sequence ID" value="KAL3799531.1"/>
    <property type="molecule type" value="Genomic_DNA"/>
</dbReference>
<keyword evidence="2" id="KW-0808">Transferase</keyword>
<evidence type="ECO:0000313" key="8">
    <source>
        <dbReference type="Proteomes" id="UP001516023"/>
    </source>
</evidence>
<dbReference type="Proteomes" id="UP001516023">
    <property type="component" value="Unassembled WGS sequence"/>
</dbReference>
<evidence type="ECO:0000256" key="2">
    <source>
        <dbReference type="ARBA" id="ARBA00022679"/>
    </source>
</evidence>
<dbReference type="PANTHER" id="PTHR45790:SF3">
    <property type="entry name" value="S-ADENOSYL-L-METHIONINE-DEPENDENT UROPORPHYRINOGEN III METHYLTRANSFERASE, CHLOROPLASTIC"/>
    <property type="match status" value="1"/>
</dbReference>
<dbReference type="Pfam" id="PF00590">
    <property type="entry name" value="TP_methylase"/>
    <property type="match status" value="1"/>
</dbReference>
<dbReference type="GO" id="GO:0032259">
    <property type="term" value="P:methylation"/>
    <property type="evidence" value="ECO:0007669"/>
    <property type="project" value="UniProtKB-KW"/>
</dbReference>
<name>A0ABD3QI73_9STRA</name>
<dbReference type="InterPro" id="IPR000878">
    <property type="entry name" value="4pyrrol_Mease"/>
</dbReference>
<dbReference type="InterPro" id="IPR035996">
    <property type="entry name" value="4pyrrol_Methylase_sf"/>
</dbReference>
<protein>
    <recommendedName>
        <fullName evidence="6">Tetrapyrrole methylase domain-containing protein</fullName>
    </recommendedName>
</protein>
<dbReference type="InterPro" id="IPR014777">
    <property type="entry name" value="4pyrrole_Mease_sub1"/>
</dbReference>
<dbReference type="PANTHER" id="PTHR45790">
    <property type="entry name" value="SIROHEME SYNTHASE-RELATED"/>
    <property type="match status" value="1"/>
</dbReference>
<keyword evidence="3" id="KW-0949">S-adenosyl-L-methionine</keyword>
<feature type="signal peptide" evidence="5">
    <location>
        <begin position="1"/>
        <end position="16"/>
    </location>
</feature>
<keyword evidence="4" id="KW-0627">Porphyrin biosynthesis</keyword>
<gene>
    <name evidence="7" type="ORF">HJC23_008658</name>
</gene>
<sequence length="414" mass="45058">MLFCSICAIFVVSVTSFGTEFRNKPKRITCPSQSLSCALDAANDAKAFDDSLPNEEPNEILRKSINNIVNILDSTNNAIPSSPSASDTKGSSVVHIIGTGLTPTLLSLPLSTLHILSQADVVLYDSLGLSYKDICQIVPRNCQVICVGKRGGSAKSWEQGDIDQLLLKMAMQDHFTNQGDNTSTCNNPEEQHQTHVKSKVIVRLKGGDPFLFGRTRSEIEALRKNNIHYTYTPGISSCIAGPHLGGIPLTDAELNCQSFGVWSGTDAFGQSWGLNTDDNNDGGVTDFESNVDVLVFLMIGRLDKLEALCTLLAFGRKTNDTNSFVGVVNQKWNVDTPCAVIQNAGGITMAISENEVENSVRNEPREERPIQRVWRSTLGNIVSLIRSEDETRKSVSPAVFVVGKVCELDLTCSQ</sequence>
<comment type="caution">
    <text evidence="7">The sequence shown here is derived from an EMBL/GenBank/DDBJ whole genome shotgun (WGS) entry which is preliminary data.</text>
</comment>
<dbReference type="Gene3D" id="3.30.950.10">
    <property type="entry name" value="Methyltransferase, Cobalt-precorrin-4 Transmethylase, Domain 2"/>
    <property type="match status" value="1"/>
</dbReference>
<keyword evidence="5" id="KW-0732">Signal</keyword>
<evidence type="ECO:0000256" key="5">
    <source>
        <dbReference type="SAM" id="SignalP"/>
    </source>
</evidence>
<keyword evidence="1" id="KW-0489">Methyltransferase</keyword>
<evidence type="ECO:0000256" key="3">
    <source>
        <dbReference type="ARBA" id="ARBA00022691"/>
    </source>
</evidence>
<reference evidence="7 8" key="1">
    <citation type="journal article" date="2020" name="G3 (Bethesda)">
        <title>Improved Reference Genome for Cyclotella cryptica CCMP332, a Model for Cell Wall Morphogenesis, Salinity Adaptation, and Lipid Production in Diatoms (Bacillariophyta).</title>
        <authorList>
            <person name="Roberts W.R."/>
            <person name="Downey K.M."/>
            <person name="Ruck E.C."/>
            <person name="Traller J.C."/>
            <person name="Alverson A.J."/>
        </authorList>
    </citation>
    <scope>NUCLEOTIDE SEQUENCE [LARGE SCALE GENOMIC DNA]</scope>
    <source>
        <strain evidence="7 8">CCMP332</strain>
    </source>
</reference>
<proteinExistence type="predicted"/>
<dbReference type="GO" id="GO:0008168">
    <property type="term" value="F:methyltransferase activity"/>
    <property type="evidence" value="ECO:0007669"/>
    <property type="project" value="UniProtKB-KW"/>
</dbReference>
<evidence type="ECO:0000313" key="7">
    <source>
        <dbReference type="EMBL" id="KAL3799531.1"/>
    </source>
</evidence>
<evidence type="ECO:0000256" key="1">
    <source>
        <dbReference type="ARBA" id="ARBA00022603"/>
    </source>
</evidence>
<keyword evidence="8" id="KW-1185">Reference proteome</keyword>
<dbReference type="SUPFAM" id="SSF53790">
    <property type="entry name" value="Tetrapyrrole methylase"/>
    <property type="match status" value="1"/>
</dbReference>
<dbReference type="InterPro" id="IPR050161">
    <property type="entry name" value="Siro_Cobalamin_biosynth"/>
</dbReference>
<dbReference type="GO" id="GO:0006779">
    <property type="term" value="P:porphyrin-containing compound biosynthetic process"/>
    <property type="evidence" value="ECO:0007669"/>
    <property type="project" value="UniProtKB-KW"/>
</dbReference>
<dbReference type="AlphaFoldDB" id="A0ABD3QI73"/>
<dbReference type="Gene3D" id="3.40.1010.10">
    <property type="entry name" value="Cobalt-precorrin-4 Transmethylase, Domain 1"/>
    <property type="match status" value="1"/>
</dbReference>
<dbReference type="InterPro" id="IPR014776">
    <property type="entry name" value="4pyrrole_Mease_sub2"/>
</dbReference>